<accession>W0SCF3</accession>
<reference evidence="7 8" key="1">
    <citation type="journal article" date="2014" name="Syst. Appl. Microbiol.">
        <title>Complete genomes of freshwater sulfur oxidizers Sulfuricella denitrificans skB26 and Sulfuritalea hydrogenivorans sk43H: genetic insights into the sulfur oxidation pathway of betaproteobacteria.</title>
        <authorList>
            <person name="Watanabe T."/>
            <person name="Kojima H."/>
            <person name="Fukui M."/>
        </authorList>
    </citation>
    <scope>NUCLEOTIDE SEQUENCE [LARGE SCALE GENOMIC DNA]</scope>
    <source>
        <strain evidence="7">DSM22779</strain>
    </source>
</reference>
<dbReference type="InterPro" id="IPR006059">
    <property type="entry name" value="SBP"/>
</dbReference>
<evidence type="ECO:0000256" key="6">
    <source>
        <dbReference type="ARBA" id="ARBA00022729"/>
    </source>
</evidence>
<gene>
    <name evidence="7" type="ORF">SUTH_00799</name>
</gene>
<dbReference type="Gene3D" id="3.40.190.10">
    <property type="entry name" value="Periplasmic binding protein-like II"/>
    <property type="match status" value="2"/>
</dbReference>
<dbReference type="PANTHER" id="PTHR43649:SF31">
    <property type="entry name" value="SN-GLYCEROL-3-PHOSPHATE-BINDING PERIPLASMIC PROTEIN UGPB"/>
    <property type="match status" value="1"/>
</dbReference>
<comment type="subunit">
    <text evidence="3">The complex is composed of two ATP-binding proteins (UgpC), two transmembrane proteins (UgpA and UgpE) and a solute-binding protein (UgpB).</text>
</comment>
<keyword evidence="5" id="KW-0813">Transport</keyword>
<dbReference type="Pfam" id="PF13416">
    <property type="entry name" value="SBP_bac_8"/>
    <property type="match status" value="1"/>
</dbReference>
<dbReference type="PANTHER" id="PTHR43649">
    <property type="entry name" value="ARABINOSE-BINDING PROTEIN-RELATED"/>
    <property type="match status" value="1"/>
</dbReference>
<evidence type="ECO:0000313" key="8">
    <source>
        <dbReference type="Proteomes" id="UP000031637"/>
    </source>
</evidence>
<comment type="subcellular location">
    <subcellularLocation>
        <location evidence="1">Periplasm</location>
    </subcellularLocation>
</comment>
<comment type="similarity">
    <text evidence="2">Belongs to the bacterial solute-binding protein 1 family.</text>
</comment>
<evidence type="ECO:0000256" key="5">
    <source>
        <dbReference type="ARBA" id="ARBA00022448"/>
    </source>
</evidence>
<evidence type="ECO:0000256" key="4">
    <source>
        <dbReference type="ARBA" id="ARBA00017470"/>
    </source>
</evidence>
<dbReference type="HOGENOM" id="CLU_031285_3_0_4"/>
<organism evidence="7 8">
    <name type="scientific">Sulfuritalea hydrogenivorans sk43H</name>
    <dbReference type="NCBI Taxonomy" id="1223802"/>
    <lineage>
        <taxon>Bacteria</taxon>
        <taxon>Pseudomonadati</taxon>
        <taxon>Pseudomonadota</taxon>
        <taxon>Betaproteobacteria</taxon>
        <taxon>Nitrosomonadales</taxon>
        <taxon>Sterolibacteriaceae</taxon>
        <taxon>Sulfuritalea</taxon>
    </lineage>
</organism>
<dbReference type="InterPro" id="IPR050490">
    <property type="entry name" value="Bact_solute-bd_prot1"/>
</dbReference>
<dbReference type="EMBL" id="AP012547">
    <property type="protein sequence ID" value="BAO28607.1"/>
    <property type="molecule type" value="Genomic_DNA"/>
</dbReference>
<evidence type="ECO:0000256" key="3">
    <source>
        <dbReference type="ARBA" id="ARBA00011557"/>
    </source>
</evidence>
<dbReference type="RefSeq" id="WP_052473195.1">
    <property type="nucleotide sequence ID" value="NZ_AP012547.1"/>
</dbReference>
<protein>
    <recommendedName>
        <fullName evidence="4">sn-glycerol-3-phosphate-binding periplasmic protein UgpB</fullName>
    </recommendedName>
</protein>
<dbReference type="Proteomes" id="UP000031637">
    <property type="component" value="Chromosome"/>
</dbReference>
<dbReference type="OrthoDB" id="4393730at2"/>
<dbReference type="AlphaFoldDB" id="W0SCF3"/>
<proteinExistence type="inferred from homology"/>
<dbReference type="SUPFAM" id="SSF53850">
    <property type="entry name" value="Periplasmic binding protein-like II"/>
    <property type="match status" value="1"/>
</dbReference>
<sequence>MKGILWTLLGCGAACSVFAQEISLRHDLDGKALDTLATLVLRFNDELKGKGKVVLQDARGLENRHVLPHLALLDPDDSMELFGTRPRFRALHEVMREAGQKLDAGQFYPQVADAVDDASGRIQALPLALALPVLFTNRDALRKAGVDPEKPGKTWWELQKTAGEIYDKGGKCPLTTARFAWVHSENISSQAGEAVMGKAGKVDKVLVNGMVNVKHLALLASWQKSRYFHYSGPGREGNRRFLSGECAMLTGESSLYAEAKRAGIDVGVAPLPHYDDVYAAKPADVLPDGAGLWVLAGHKKDEYKLAARFMSFLLRPDVQREWVHATSYLPMTPGAVAALRDSGIPNHLLDAAQKRLSVSKKGSTRVKHGPIRDRLHEFLGEEVAFVWTTDRAAKEALDNTVRRVNEAIAPSPAPARAVAASRK</sequence>
<dbReference type="STRING" id="1223802.SUTH_00799"/>
<keyword evidence="6" id="KW-0732">Signal</keyword>
<dbReference type="KEGG" id="shd:SUTH_00799"/>
<evidence type="ECO:0000313" key="7">
    <source>
        <dbReference type="EMBL" id="BAO28607.1"/>
    </source>
</evidence>
<evidence type="ECO:0000256" key="2">
    <source>
        <dbReference type="ARBA" id="ARBA00008520"/>
    </source>
</evidence>
<name>W0SCF3_9PROT</name>
<keyword evidence="8" id="KW-1185">Reference proteome</keyword>
<dbReference type="GO" id="GO:0042597">
    <property type="term" value="C:periplasmic space"/>
    <property type="evidence" value="ECO:0007669"/>
    <property type="project" value="UniProtKB-SubCell"/>
</dbReference>
<evidence type="ECO:0000256" key="1">
    <source>
        <dbReference type="ARBA" id="ARBA00004418"/>
    </source>
</evidence>